<organism evidence="2">
    <name type="scientific">Picea glauca</name>
    <name type="common">White spruce</name>
    <name type="synonym">Pinus glauca</name>
    <dbReference type="NCBI Taxonomy" id="3330"/>
    <lineage>
        <taxon>Eukaryota</taxon>
        <taxon>Viridiplantae</taxon>
        <taxon>Streptophyta</taxon>
        <taxon>Embryophyta</taxon>
        <taxon>Tracheophyta</taxon>
        <taxon>Spermatophyta</taxon>
        <taxon>Pinopsida</taxon>
        <taxon>Pinidae</taxon>
        <taxon>Conifers I</taxon>
        <taxon>Pinales</taxon>
        <taxon>Pinaceae</taxon>
        <taxon>Picea</taxon>
    </lineage>
</organism>
<evidence type="ECO:0000256" key="1">
    <source>
        <dbReference type="SAM" id="Phobius"/>
    </source>
</evidence>
<comment type="caution">
    <text evidence="2">The sequence shown here is derived from an EMBL/GenBank/DDBJ whole genome shotgun (WGS) entry which is preliminary data.</text>
</comment>
<dbReference type="AlphaFoldDB" id="A0A101M3G0"/>
<accession>A0A101M3G0</accession>
<keyword evidence="1" id="KW-0812">Transmembrane</keyword>
<reference evidence="2" key="1">
    <citation type="journal article" date="2015" name="Genome Biol. Evol.">
        <title>Organellar Genomes of White Spruce (Picea glauca): Assembly and Annotation.</title>
        <authorList>
            <person name="Jackman S.D."/>
            <person name="Warren R.L."/>
            <person name="Gibb E.A."/>
            <person name="Vandervalk B.P."/>
            <person name="Mohamadi H."/>
            <person name="Chu J."/>
            <person name="Raymond A."/>
            <person name="Pleasance S."/>
            <person name="Coope R."/>
            <person name="Wildung M.R."/>
            <person name="Ritland C.E."/>
            <person name="Bousquet J."/>
            <person name="Jones S.J."/>
            <person name="Bohlmann J."/>
            <person name="Birol I."/>
        </authorList>
    </citation>
    <scope>NUCLEOTIDE SEQUENCE [LARGE SCALE GENOMIC DNA]</scope>
    <source>
        <tissue evidence="2">Flushing bud</tissue>
    </source>
</reference>
<sequence>MMHLALQREKGGIYLLTIDLYLYLFGNDAAIAAMANSSFTDASIVSYL</sequence>
<protein>
    <submittedName>
        <fullName evidence="2">Uncharacterized protein</fullName>
    </submittedName>
</protein>
<gene>
    <name evidence="2" type="ORF">ABT39_MTgene199</name>
</gene>
<dbReference type="EMBL" id="LKAM01000001">
    <property type="protein sequence ID" value="KUM50356.1"/>
    <property type="molecule type" value="Genomic_DNA"/>
</dbReference>
<proteinExistence type="predicted"/>
<evidence type="ECO:0000313" key="2">
    <source>
        <dbReference type="EMBL" id="KUM50356.1"/>
    </source>
</evidence>
<keyword evidence="1" id="KW-1133">Transmembrane helix</keyword>
<keyword evidence="1" id="KW-0472">Membrane</keyword>
<keyword evidence="2" id="KW-0496">Mitochondrion</keyword>
<name>A0A101M3G0_PICGL</name>
<feature type="transmembrane region" description="Helical" evidence="1">
    <location>
        <begin position="12"/>
        <end position="35"/>
    </location>
</feature>
<geneLocation type="mitochondrion" evidence="2"/>